<reference evidence="1 2" key="1">
    <citation type="submission" date="2024-01" db="EMBL/GenBank/DDBJ databases">
        <title>Genome assemblies of Stephania.</title>
        <authorList>
            <person name="Yang L."/>
        </authorList>
    </citation>
    <scope>NUCLEOTIDE SEQUENCE [LARGE SCALE GENOMIC DNA]</scope>
    <source>
        <strain evidence="1">JXDWG</strain>
        <tissue evidence="1">Leaf</tissue>
    </source>
</reference>
<gene>
    <name evidence="1" type="ORF">Scep_017467</name>
</gene>
<organism evidence="1 2">
    <name type="scientific">Stephania cephalantha</name>
    <dbReference type="NCBI Taxonomy" id="152367"/>
    <lineage>
        <taxon>Eukaryota</taxon>
        <taxon>Viridiplantae</taxon>
        <taxon>Streptophyta</taxon>
        <taxon>Embryophyta</taxon>
        <taxon>Tracheophyta</taxon>
        <taxon>Spermatophyta</taxon>
        <taxon>Magnoliopsida</taxon>
        <taxon>Ranunculales</taxon>
        <taxon>Menispermaceae</taxon>
        <taxon>Menispermoideae</taxon>
        <taxon>Cissampelideae</taxon>
        <taxon>Stephania</taxon>
    </lineage>
</organism>
<comment type="caution">
    <text evidence="1">The sequence shown here is derived from an EMBL/GenBank/DDBJ whole genome shotgun (WGS) entry which is preliminary data.</text>
</comment>
<evidence type="ECO:0008006" key="3">
    <source>
        <dbReference type="Google" id="ProtNLM"/>
    </source>
</evidence>
<sequence>MEDHNRRAVAAVRSCMSHDSTYGVMDEIWFCREEGVSLDDHLLEFGRILLDLACIGVEVGEEDKAMHLLISVRDSNPLVYDVLPVARESVTVQDVRSALFYDEESKLAKEKKFVGKGGKGGDSRRWYHCGVKGHLIRACLEKNAK</sequence>
<proteinExistence type="predicted"/>
<protein>
    <recommendedName>
        <fullName evidence="3">CCHC-type domain-containing protein</fullName>
    </recommendedName>
</protein>
<name>A0AAP0IPM7_9MAGN</name>
<dbReference type="EMBL" id="JBBNAG010000007">
    <property type="protein sequence ID" value="KAK9119374.1"/>
    <property type="molecule type" value="Genomic_DNA"/>
</dbReference>
<dbReference type="Proteomes" id="UP001419268">
    <property type="component" value="Unassembled WGS sequence"/>
</dbReference>
<evidence type="ECO:0000313" key="2">
    <source>
        <dbReference type="Proteomes" id="UP001419268"/>
    </source>
</evidence>
<evidence type="ECO:0000313" key="1">
    <source>
        <dbReference type="EMBL" id="KAK9119374.1"/>
    </source>
</evidence>
<accession>A0AAP0IPM7</accession>
<dbReference type="AlphaFoldDB" id="A0AAP0IPM7"/>
<keyword evidence="2" id="KW-1185">Reference proteome</keyword>